<dbReference type="AlphaFoldDB" id="B6WXR2"/>
<gene>
    <name evidence="2" type="ORF">DESPIG_02890</name>
</gene>
<dbReference type="HOGENOM" id="CLU_2600364_0_0_7"/>
<dbReference type="Proteomes" id="UP000003676">
    <property type="component" value="Unassembled WGS sequence"/>
</dbReference>
<reference evidence="2 3" key="1">
    <citation type="submission" date="2008-10" db="EMBL/GenBank/DDBJ databases">
        <title>Draft genome sequence of Desulvovibrio piger (ATCC 29098).</title>
        <authorList>
            <person name="Sudarsanam P."/>
            <person name="Ley R."/>
            <person name="Guruge J."/>
            <person name="Turnbaugh P.J."/>
            <person name="Mahowald M."/>
            <person name="Liep D."/>
            <person name="Gordon J."/>
        </authorList>
    </citation>
    <scope>NUCLEOTIDE SEQUENCE [LARGE SCALE GENOMIC DNA]</scope>
    <source>
        <strain evidence="2 3">ATCC 29098</strain>
    </source>
</reference>
<sequence length="79" mass="9180">MVAGEREKKSLPRTPAQHSSGFMREGEGKGRPVSGRTGDGLRHWRKQKRTLKRPFCFVVRGKRRMHRRYGVFFAIKKAP</sequence>
<comment type="caution">
    <text evidence="2">The sequence shown here is derived from an EMBL/GenBank/DDBJ whole genome shotgun (WGS) entry which is preliminary data.</text>
</comment>
<feature type="region of interest" description="Disordered" evidence="1">
    <location>
        <begin position="1"/>
        <end position="45"/>
    </location>
</feature>
<evidence type="ECO:0000313" key="2">
    <source>
        <dbReference type="EMBL" id="EEB32270.1"/>
    </source>
</evidence>
<reference evidence="2 3" key="2">
    <citation type="submission" date="2008-10" db="EMBL/GenBank/DDBJ databases">
        <authorList>
            <person name="Fulton L."/>
            <person name="Clifton S."/>
            <person name="Fulton B."/>
            <person name="Xu J."/>
            <person name="Minx P."/>
            <person name="Pepin K.H."/>
            <person name="Johnson M."/>
            <person name="Bhonagiri V."/>
            <person name="Nash W.E."/>
            <person name="Mardis E.R."/>
            <person name="Wilson R.K."/>
        </authorList>
    </citation>
    <scope>NUCLEOTIDE SEQUENCE [LARGE SCALE GENOMIC DNA]</scope>
    <source>
        <strain evidence="2 3">ATCC 29098</strain>
    </source>
</reference>
<dbReference type="EMBL" id="ABXU01000083">
    <property type="protein sequence ID" value="EEB32270.1"/>
    <property type="molecule type" value="Genomic_DNA"/>
</dbReference>
<evidence type="ECO:0000313" key="3">
    <source>
        <dbReference type="Proteomes" id="UP000003676"/>
    </source>
</evidence>
<accession>B6WXR2</accession>
<feature type="compositionally biased region" description="Basic and acidic residues" evidence="1">
    <location>
        <begin position="1"/>
        <end position="10"/>
    </location>
</feature>
<name>B6WXR2_9BACT</name>
<proteinExistence type="predicted"/>
<evidence type="ECO:0000256" key="1">
    <source>
        <dbReference type="SAM" id="MobiDB-lite"/>
    </source>
</evidence>
<organism evidence="2 3">
    <name type="scientific">Desulfovibrio piger ATCC 29098</name>
    <dbReference type="NCBI Taxonomy" id="411464"/>
    <lineage>
        <taxon>Bacteria</taxon>
        <taxon>Pseudomonadati</taxon>
        <taxon>Thermodesulfobacteriota</taxon>
        <taxon>Desulfovibrionia</taxon>
        <taxon>Desulfovibrionales</taxon>
        <taxon>Desulfovibrionaceae</taxon>
        <taxon>Desulfovibrio</taxon>
    </lineage>
</organism>
<protein>
    <submittedName>
        <fullName evidence="2">Uncharacterized protein</fullName>
    </submittedName>
</protein>